<dbReference type="PROSITE" id="PS51898">
    <property type="entry name" value="TYR_RECOMBINASE"/>
    <property type="match status" value="1"/>
</dbReference>
<dbReference type="SUPFAM" id="SSF56349">
    <property type="entry name" value="DNA breaking-rejoining enzymes"/>
    <property type="match status" value="1"/>
</dbReference>
<reference evidence="6 7" key="1">
    <citation type="submission" date="2015-10" db="EMBL/GenBank/DDBJ databases">
        <title>Draft genome sequence of Novosphingobium fuchskuhlense DSM 25065 isolated from a surface water sample of the southwest basin of Lake Grosse Fuchskuhle.</title>
        <authorList>
            <person name="Ruckert C."/>
            <person name="Winkler A."/>
            <person name="Glaeser J."/>
            <person name="Grossart H.-P."/>
            <person name="Kalinowski J."/>
            <person name="Glaeser S."/>
        </authorList>
    </citation>
    <scope>NUCLEOTIDE SEQUENCE [LARGE SCALE GENOMIC DNA]</scope>
    <source>
        <strain evidence="6 7">FNE08-7</strain>
    </source>
</reference>
<accession>A0A124JTD0</accession>
<organism evidence="6 7">
    <name type="scientific">Novosphingobium fuchskuhlense</name>
    <dbReference type="NCBI Taxonomy" id="1117702"/>
    <lineage>
        <taxon>Bacteria</taxon>
        <taxon>Pseudomonadati</taxon>
        <taxon>Pseudomonadota</taxon>
        <taxon>Alphaproteobacteria</taxon>
        <taxon>Sphingomonadales</taxon>
        <taxon>Sphingomonadaceae</taxon>
        <taxon>Novosphingobium</taxon>
    </lineage>
</organism>
<evidence type="ECO:0000256" key="4">
    <source>
        <dbReference type="ARBA" id="ARBA00023172"/>
    </source>
</evidence>
<dbReference type="EMBL" id="LLZS01000009">
    <property type="protein sequence ID" value="KUR70055.1"/>
    <property type="molecule type" value="Genomic_DNA"/>
</dbReference>
<dbReference type="GO" id="GO:0006310">
    <property type="term" value="P:DNA recombination"/>
    <property type="evidence" value="ECO:0007669"/>
    <property type="project" value="UniProtKB-KW"/>
</dbReference>
<dbReference type="InterPro" id="IPR025166">
    <property type="entry name" value="Integrase_DNA_bind_dom"/>
</dbReference>
<dbReference type="Pfam" id="PF22022">
    <property type="entry name" value="Phage_int_M"/>
    <property type="match status" value="1"/>
</dbReference>
<dbReference type="Gene3D" id="3.30.160.390">
    <property type="entry name" value="Integrase, DNA-binding domain"/>
    <property type="match status" value="1"/>
</dbReference>
<dbReference type="Pfam" id="PF13356">
    <property type="entry name" value="Arm-DNA-bind_3"/>
    <property type="match status" value="1"/>
</dbReference>
<evidence type="ECO:0000313" key="7">
    <source>
        <dbReference type="Proteomes" id="UP000058012"/>
    </source>
</evidence>
<dbReference type="AlphaFoldDB" id="A0A124JTD0"/>
<keyword evidence="7" id="KW-1185">Reference proteome</keyword>
<dbReference type="GO" id="GO:0015074">
    <property type="term" value="P:DNA integration"/>
    <property type="evidence" value="ECO:0007669"/>
    <property type="project" value="UniProtKB-KW"/>
</dbReference>
<evidence type="ECO:0000256" key="3">
    <source>
        <dbReference type="ARBA" id="ARBA00023125"/>
    </source>
</evidence>
<evidence type="ECO:0000313" key="6">
    <source>
        <dbReference type="EMBL" id="KUR70055.1"/>
    </source>
</evidence>
<dbReference type="PANTHER" id="PTHR30629:SF2">
    <property type="entry name" value="PROPHAGE INTEGRASE INTS-RELATED"/>
    <property type="match status" value="1"/>
</dbReference>
<keyword evidence="2" id="KW-0229">DNA integration</keyword>
<dbReference type="InterPro" id="IPR050808">
    <property type="entry name" value="Phage_Integrase"/>
</dbReference>
<dbReference type="Gene3D" id="1.10.443.10">
    <property type="entry name" value="Intergrase catalytic core"/>
    <property type="match status" value="1"/>
</dbReference>
<dbReference type="InterPro" id="IPR010998">
    <property type="entry name" value="Integrase_recombinase_N"/>
</dbReference>
<dbReference type="Pfam" id="PF00589">
    <property type="entry name" value="Phage_integrase"/>
    <property type="match status" value="1"/>
</dbReference>
<dbReference type="InterPro" id="IPR013762">
    <property type="entry name" value="Integrase-like_cat_sf"/>
</dbReference>
<dbReference type="OrthoDB" id="7388552at2"/>
<proteinExistence type="inferred from homology"/>
<feature type="domain" description="Tyr recombinase" evidence="5">
    <location>
        <begin position="198"/>
        <end position="372"/>
    </location>
</feature>
<gene>
    <name evidence="6" type="ORF">AQZ52_14340</name>
</gene>
<evidence type="ECO:0000256" key="2">
    <source>
        <dbReference type="ARBA" id="ARBA00022908"/>
    </source>
</evidence>
<comment type="similarity">
    <text evidence="1">Belongs to the 'phage' integrase family.</text>
</comment>
<dbReference type="Gene3D" id="1.10.150.130">
    <property type="match status" value="1"/>
</dbReference>
<evidence type="ECO:0000256" key="1">
    <source>
        <dbReference type="ARBA" id="ARBA00008857"/>
    </source>
</evidence>
<dbReference type="PANTHER" id="PTHR30629">
    <property type="entry name" value="PROPHAGE INTEGRASE"/>
    <property type="match status" value="1"/>
</dbReference>
<sequence>MGKLSAIAVKNLKEPGTYSDGEGLILRLAAQGRGSWLLRVQTKGKRRDIGLGTLADVSLAQARESARDIRKQMRAGVDVVAERRKVEVEIPTFREAAKMVHGEHKAAWKNGKHQNQWINTLETYAFPSIGDRLVSEVEGPAIRDVLAPIWLTKPETARRVRQRIAAVLDWACAKGLRDTEAPLRSVARGLPRQPRKQSHHDAMPYGDVPAFITSLRERQSMGRLALELLILTAARSGEIRGCEWKEFDLKKRLWTVPADRMKAGVVHIVPLSDAALNVLARAEALRAPASDLVFPGSNPKRPLSDMTLLKILRDKDLQVTVHGFRSSFRDWVAEKTNFPGEVAEAALAHTVANKVEAAYRRTDYLEKRKALMAEWASFCMTNAGKSSARSTKRSNERANT</sequence>
<dbReference type="CDD" id="cd00801">
    <property type="entry name" value="INT_P4_C"/>
    <property type="match status" value="1"/>
</dbReference>
<protein>
    <submittedName>
        <fullName evidence="6">Integrase</fullName>
    </submittedName>
</protein>
<dbReference type="InterPro" id="IPR038488">
    <property type="entry name" value="Integrase_DNA-bd_sf"/>
</dbReference>
<dbReference type="InterPro" id="IPR053876">
    <property type="entry name" value="Phage_int_M"/>
</dbReference>
<keyword evidence="3" id="KW-0238">DNA-binding</keyword>
<dbReference type="InterPro" id="IPR011010">
    <property type="entry name" value="DNA_brk_join_enz"/>
</dbReference>
<dbReference type="STRING" id="1117702.AQZ52_14340"/>
<dbReference type="InterPro" id="IPR002104">
    <property type="entry name" value="Integrase_catalytic"/>
</dbReference>
<dbReference type="GO" id="GO:0003677">
    <property type="term" value="F:DNA binding"/>
    <property type="evidence" value="ECO:0007669"/>
    <property type="project" value="UniProtKB-KW"/>
</dbReference>
<evidence type="ECO:0000259" key="5">
    <source>
        <dbReference type="PROSITE" id="PS51898"/>
    </source>
</evidence>
<name>A0A124JTD0_9SPHN</name>
<dbReference type="Proteomes" id="UP000058012">
    <property type="component" value="Unassembled WGS sequence"/>
</dbReference>
<keyword evidence="4" id="KW-0233">DNA recombination</keyword>
<dbReference type="RefSeq" id="WP_067912413.1">
    <property type="nucleotide sequence ID" value="NZ_KQ954246.1"/>
</dbReference>
<comment type="caution">
    <text evidence="6">The sequence shown here is derived from an EMBL/GenBank/DDBJ whole genome shotgun (WGS) entry which is preliminary data.</text>
</comment>